<dbReference type="Gene3D" id="6.10.340.10">
    <property type="match status" value="1"/>
</dbReference>
<sequence>MTLRLKVNIAFAAVAAAGLVLLWFVLGYSLSGDRITEATREARILTAQADAIAQYTDKEVAPLLSGADRGGALFLPPAASFYAVEANAKLLEKLAPGVRLRRVVLDPTNADDTPDEWERDAISELRGPRDGQQFTEVTPDGSIALVTPLRMRPGVCATCYSSLDAAPAGVRDAFGGARGFNRQTGEIVGATIATVSLPPTSSAFYWTFGAVACIILALWAAANVVLEVLVLRPIARVSAIAESVSLGRAGVVEFDVPKTGELSILTASFNRLRRSMESAMALLES</sequence>
<organism evidence="3 4">
    <name type="scientific">Acetobacter nitrogenifigens DSM 23921 = NBRC 105050</name>
    <dbReference type="NCBI Taxonomy" id="1120919"/>
    <lineage>
        <taxon>Bacteria</taxon>
        <taxon>Pseudomonadati</taxon>
        <taxon>Pseudomonadota</taxon>
        <taxon>Alphaproteobacteria</taxon>
        <taxon>Acetobacterales</taxon>
        <taxon>Acetobacteraceae</taxon>
        <taxon>Acetobacter</taxon>
    </lineage>
</organism>
<evidence type="ECO:0000313" key="4">
    <source>
        <dbReference type="Proteomes" id="UP000321635"/>
    </source>
</evidence>
<comment type="caution">
    <text evidence="3">The sequence shown here is derived from an EMBL/GenBank/DDBJ whole genome shotgun (WGS) entry which is preliminary data.</text>
</comment>
<proteinExistence type="predicted"/>
<protein>
    <recommendedName>
        <fullName evidence="2">HAMP domain-containing protein</fullName>
    </recommendedName>
</protein>
<dbReference type="Proteomes" id="UP000321635">
    <property type="component" value="Unassembled WGS sequence"/>
</dbReference>
<dbReference type="EMBL" id="BJYF01000016">
    <property type="protein sequence ID" value="GEN60325.1"/>
    <property type="molecule type" value="Genomic_DNA"/>
</dbReference>
<dbReference type="InterPro" id="IPR003660">
    <property type="entry name" value="HAMP_dom"/>
</dbReference>
<dbReference type="OrthoDB" id="9797588at2"/>
<dbReference type="GO" id="GO:0016020">
    <property type="term" value="C:membrane"/>
    <property type="evidence" value="ECO:0007669"/>
    <property type="project" value="InterPro"/>
</dbReference>
<accession>A0A511XBQ6</accession>
<dbReference type="InterPro" id="IPR021796">
    <property type="entry name" value="Tll0287-like_dom"/>
</dbReference>
<evidence type="ECO:0000259" key="2">
    <source>
        <dbReference type="PROSITE" id="PS50885"/>
    </source>
</evidence>
<dbReference type="AlphaFoldDB" id="A0A511XBQ6"/>
<evidence type="ECO:0000313" key="3">
    <source>
        <dbReference type="EMBL" id="GEN60325.1"/>
    </source>
</evidence>
<dbReference type="GO" id="GO:0007165">
    <property type="term" value="P:signal transduction"/>
    <property type="evidence" value="ECO:0007669"/>
    <property type="project" value="InterPro"/>
</dbReference>
<keyword evidence="1" id="KW-1133">Transmembrane helix</keyword>
<reference evidence="3 4" key="1">
    <citation type="submission" date="2019-07" db="EMBL/GenBank/DDBJ databases">
        <title>Whole genome shotgun sequence of Acetobacter nitrogenifigens NBRC 105050.</title>
        <authorList>
            <person name="Hosoyama A."/>
            <person name="Uohara A."/>
            <person name="Ohji S."/>
            <person name="Ichikawa N."/>
        </authorList>
    </citation>
    <scope>NUCLEOTIDE SEQUENCE [LARGE SCALE GENOMIC DNA]</scope>
    <source>
        <strain evidence="3 4">NBRC 105050</strain>
    </source>
</reference>
<dbReference type="STRING" id="1120919.GCA_000429165_01370"/>
<feature type="domain" description="HAMP" evidence="2">
    <location>
        <begin position="228"/>
        <end position="281"/>
    </location>
</feature>
<dbReference type="RefSeq" id="WP_026397433.1">
    <property type="nucleotide sequence ID" value="NZ_AUBI01000004.1"/>
</dbReference>
<evidence type="ECO:0000256" key="1">
    <source>
        <dbReference type="SAM" id="Phobius"/>
    </source>
</evidence>
<gene>
    <name evidence="3" type="ORF">ANI02nite_22090</name>
</gene>
<dbReference type="PROSITE" id="PS50885">
    <property type="entry name" value="HAMP"/>
    <property type="match status" value="1"/>
</dbReference>
<dbReference type="Pfam" id="PF11845">
    <property type="entry name" value="Tll0287-like"/>
    <property type="match status" value="1"/>
</dbReference>
<keyword evidence="4" id="KW-1185">Reference proteome</keyword>
<keyword evidence="1" id="KW-0812">Transmembrane</keyword>
<keyword evidence="1" id="KW-0472">Membrane</keyword>
<feature type="transmembrane region" description="Helical" evidence="1">
    <location>
        <begin position="203"/>
        <end position="226"/>
    </location>
</feature>
<name>A0A511XBQ6_9PROT</name>